<name>A0A1H8XNJ0_9PSEU</name>
<organism evidence="2 3">
    <name type="scientific">Amycolatopsis saalfeldensis</name>
    <dbReference type="NCBI Taxonomy" id="394193"/>
    <lineage>
        <taxon>Bacteria</taxon>
        <taxon>Bacillati</taxon>
        <taxon>Actinomycetota</taxon>
        <taxon>Actinomycetes</taxon>
        <taxon>Pseudonocardiales</taxon>
        <taxon>Pseudonocardiaceae</taxon>
        <taxon>Amycolatopsis</taxon>
    </lineage>
</organism>
<feature type="domain" description="HTH luxR-type" evidence="1">
    <location>
        <begin position="170"/>
        <end position="224"/>
    </location>
</feature>
<evidence type="ECO:0000313" key="2">
    <source>
        <dbReference type="EMBL" id="SEP41386.1"/>
    </source>
</evidence>
<dbReference type="InterPro" id="IPR016032">
    <property type="entry name" value="Sig_transdc_resp-reg_C-effctor"/>
</dbReference>
<reference evidence="2 3" key="1">
    <citation type="submission" date="2016-10" db="EMBL/GenBank/DDBJ databases">
        <authorList>
            <person name="de Groot N.N."/>
        </authorList>
    </citation>
    <scope>NUCLEOTIDE SEQUENCE [LARGE SCALE GENOMIC DNA]</scope>
    <source>
        <strain evidence="2 3">DSM 44993</strain>
    </source>
</reference>
<dbReference type="GO" id="GO:0003677">
    <property type="term" value="F:DNA binding"/>
    <property type="evidence" value="ECO:0007669"/>
    <property type="project" value="InterPro"/>
</dbReference>
<accession>A0A1H8XNJ0</accession>
<dbReference type="Gene3D" id="1.10.10.10">
    <property type="entry name" value="Winged helix-like DNA-binding domain superfamily/Winged helix DNA-binding domain"/>
    <property type="match status" value="1"/>
</dbReference>
<dbReference type="InterPro" id="IPR036388">
    <property type="entry name" value="WH-like_DNA-bd_sf"/>
</dbReference>
<dbReference type="GO" id="GO:0006355">
    <property type="term" value="P:regulation of DNA-templated transcription"/>
    <property type="evidence" value="ECO:0007669"/>
    <property type="project" value="InterPro"/>
</dbReference>
<dbReference type="InterPro" id="IPR051797">
    <property type="entry name" value="TrmB-like"/>
</dbReference>
<dbReference type="Proteomes" id="UP000198582">
    <property type="component" value="Unassembled WGS sequence"/>
</dbReference>
<evidence type="ECO:0000259" key="1">
    <source>
        <dbReference type="SMART" id="SM00421"/>
    </source>
</evidence>
<dbReference type="SMART" id="SM00421">
    <property type="entry name" value="HTH_LUXR"/>
    <property type="match status" value="1"/>
</dbReference>
<keyword evidence="3" id="KW-1185">Reference proteome</keyword>
<protein>
    <recommendedName>
        <fullName evidence="1">HTH luxR-type domain-containing protein</fullName>
    </recommendedName>
</protein>
<gene>
    <name evidence="2" type="ORF">SAMN04489732_108136</name>
</gene>
<dbReference type="AlphaFoldDB" id="A0A1H8XNJ0"/>
<dbReference type="PANTHER" id="PTHR34293:SF1">
    <property type="entry name" value="HTH-TYPE TRANSCRIPTIONAL REGULATOR TRMBL2"/>
    <property type="match status" value="1"/>
</dbReference>
<dbReference type="EMBL" id="FOEF01000008">
    <property type="protein sequence ID" value="SEP41386.1"/>
    <property type="molecule type" value="Genomic_DNA"/>
</dbReference>
<proteinExistence type="predicted"/>
<dbReference type="STRING" id="394193.SAMN04489732_108136"/>
<sequence>MTRRSGTAAAWWRTLEDVTKVEDVVTVRGERDLFERTGHLFAAATEIACAANDMHTWSATRPTTMRAENVRGRKVRKVYLPRVLLDPASAAHLREITALGAQVRVTEREINETILLDQRIAILAAEVTPDGRSYTVLSRPDLVNGIRSLFEVAWRSATDLATYEVRFDELRQFTPQILDLLSSGCTDETAARTMGVGLRTYRRRVAELMAALGATSRFQAGARAREAGLL</sequence>
<dbReference type="SUPFAM" id="SSF46894">
    <property type="entry name" value="C-terminal effector domain of the bipartite response regulators"/>
    <property type="match status" value="1"/>
</dbReference>
<dbReference type="PANTHER" id="PTHR34293">
    <property type="entry name" value="HTH-TYPE TRANSCRIPTIONAL REGULATOR TRMBL2"/>
    <property type="match status" value="1"/>
</dbReference>
<dbReference type="InterPro" id="IPR000792">
    <property type="entry name" value="Tscrpt_reg_LuxR_C"/>
</dbReference>
<evidence type="ECO:0000313" key="3">
    <source>
        <dbReference type="Proteomes" id="UP000198582"/>
    </source>
</evidence>